<dbReference type="EMBL" id="CAWUPB010001197">
    <property type="protein sequence ID" value="CAK7356766.1"/>
    <property type="molecule type" value="Genomic_DNA"/>
</dbReference>
<dbReference type="AlphaFoldDB" id="A0AAV1STB0"/>
<dbReference type="Proteomes" id="UP001314170">
    <property type="component" value="Unassembled WGS sequence"/>
</dbReference>
<comment type="caution">
    <text evidence="1">The sequence shown here is derived from an EMBL/GenBank/DDBJ whole genome shotgun (WGS) entry which is preliminary data.</text>
</comment>
<sequence>MMNNSTKDTWQIVYIPDEPPITPNQQRSVIEPKYASTLTRRLNQIAPFEYLRHVKRIRKKHLEGESSIAILVCKYAATSKAEWEEQRKLWPTFYDPPTYNIDAITGFSEEDSLSVSSFMNFLLTWQNLIVNAAVIVDPSVQQIITNGCDEIFSWHAPTNKTCIRDDCFKQSTTLSSHQSNGRLETANSCYWHPLQHAAIVSIESSADRDRRLFPGLGDTAGKSFGTSQSSYVGLATSYSILIGQGEGIQILYQSDLIYALVMTSILFGSHV</sequence>
<proteinExistence type="predicted"/>
<accession>A0AAV1STB0</accession>
<evidence type="ECO:0000313" key="1">
    <source>
        <dbReference type="EMBL" id="CAK7356766.1"/>
    </source>
</evidence>
<keyword evidence="2" id="KW-1185">Reference proteome</keyword>
<organism evidence="1 2">
    <name type="scientific">Dovyalis caffra</name>
    <dbReference type="NCBI Taxonomy" id="77055"/>
    <lineage>
        <taxon>Eukaryota</taxon>
        <taxon>Viridiplantae</taxon>
        <taxon>Streptophyta</taxon>
        <taxon>Embryophyta</taxon>
        <taxon>Tracheophyta</taxon>
        <taxon>Spermatophyta</taxon>
        <taxon>Magnoliopsida</taxon>
        <taxon>eudicotyledons</taxon>
        <taxon>Gunneridae</taxon>
        <taxon>Pentapetalae</taxon>
        <taxon>rosids</taxon>
        <taxon>fabids</taxon>
        <taxon>Malpighiales</taxon>
        <taxon>Salicaceae</taxon>
        <taxon>Flacourtieae</taxon>
        <taxon>Dovyalis</taxon>
    </lineage>
</organism>
<name>A0AAV1STB0_9ROSI</name>
<protein>
    <submittedName>
        <fullName evidence="1">Uncharacterized protein</fullName>
    </submittedName>
</protein>
<reference evidence="1 2" key="1">
    <citation type="submission" date="2024-01" db="EMBL/GenBank/DDBJ databases">
        <authorList>
            <person name="Waweru B."/>
        </authorList>
    </citation>
    <scope>NUCLEOTIDE SEQUENCE [LARGE SCALE GENOMIC DNA]</scope>
</reference>
<evidence type="ECO:0000313" key="2">
    <source>
        <dbReference type="Proteomes" id="UP001314170"/>
    </source>
</evidence>
<gene>
    <name evidence="1" type="ORF">DCAF_LOCUS27047</name>
</gene>